<proteinExistence type="inferred from homology"/>
<keyword evidence="3" id="KW-1185">Reference proteome</keyword>
<evidence type="ECO:0000256" key="1">
    <source>
        <dbReference type="ARBA" id="ARBA00009199"/>
    </source>
</evidence>
<comment type="similarity">
    <text evidence="1">Belongs to the amidase family.</text>
</comment>
<dbReference type="Gene3D" id="3.90.1300.10">
    <property type="entry name" value="Amidase signature (AS) domain"/>
    <property type="match status" value="1"/>
</dbReference>
<dbReference type="SUPFAM" id="SSF75304">
    <property type="entry name" value="Amidase signature (AS) enzymes"/>
    <property type="match status" value="1"/>
</dbReference>
<evidence type="ECO:0000313" key="3">
    <source>
        <dbReference type="Proteomes" id="UP001056384"/>
    </source>
</evidence>
<sequence length="262" mass="29874">MHALTKAVLSPVTSVWDDPNGPEREQTATEITAQRLKRDQFRSEFVESWNKQDIDVVLAPCFVGPASKHDTAYYWNYTALWNFVDYPGIVIPTPIRVEEKAPLQEMEKLPIPVQSELVHEYISANTPYKQEWKPLSEKDEHVKEMWDEGGFEGAPINLQIIGRRAPTSEPDDLAECCPSLWKRTDTFSRVFRLSSSDLNRHSDTNLDISLTDYVICGLRAETDGEILIGRFDWDVRDDKPKYNGADKDCSQTLATSHKGDVL</sequence>
<protein>
    <submittedName>
        <fullName evidence="2">Amidase signature domain-containing protein</fullName>
    </submittedName>
</protein>
<gene>
    <name evidence="2" type="ORF">Slin15195_G091350</name>
</gene>
<evidence type="ECO:0000313" key="2">
    <source>
        <dbReference type="EMBL" id="USW55816.1"/>
    </source>
</evidence>
<dbReference type="EMBL" id="CP099425">
    <property type="protein sequence ID" value="USW55816.1"/>
    <property type="molecule type" value="Genomic_DNA"/>
</dbReference>
<organism evidence="2 3">
    <name type="scientific">Septoria linicola</name>
    <dbReference type="NCBI Taxonomy" id="215465"/>
    <lineage>
        <taxon>Eukaryota</taxon>
        <taxon>Fungi</taxon>
        <taxon>Dikarya</taxon>
        <taxon>Ascomycota</taxon>
        <taxon>Pezizomycotina</taxon>
        <taxon>Dothideomycetes</taxon>
        <taxon>Dothideomycetidae</taxon>
        <taxon>Mycosphaerellales</taxon>
        <taxon>Mycosphaerellaceae</taxon>
        <taxon>Septoria</taxon>
    </lineage>
</organism>
<accession>A0A9Q9ELI5</accession>
<reference evidence="2" key="1">
    <citation type="submission" date="2022-06" db="EMBL/GenBank/DDBJ databases">
        <title>Complete genome sequences of two strains of the flax pathogen Septoria linicola.</title>
        <authorList>
            <person name="Lapalu N."/>
            <person name="Simon A."/>
            <person name="Demenou B."/>
            <person name="Paumier D."/>
            <person name="Guillot M.-P."/>
            <person name="Gout L."/>
            <person name="Valade R."/>
        </authorList>
    </citation>
    <scope>NUCLEOTIDE SEQUENCE</scope>
    <source>
        <strain evidence="2">SE15195</strain>
    </source>
</reference>
<name>A0A9Q9ELI5_9PEZI</name>
<dbReference type="Proteomes" id="UP001056384">
    <property type="component" value="Chromosome 8"/>
</dbReference>
<dbReference type="PANTHER" id="PTHR46072">
    <property type="entry name" value="AMIDASE-RELATED-RELATED"/>
    <property type="match status" value="1"/>
</dbReference>
<dbReference type="InterPro" id="IPR036928">
    <property type="entry name" value="AS_sf"/>
</dbReference>
<dbReference type="PANTHER" id="PTHR46072:SF4">
    <property type="entry name" value="AMIDASE C550.07-RELATED"/>
    <property type="match status" value="1"/>
</dbReference>
<dbReference type="AlphaFoldDB" id="A0A9Q9ELI5"/>